<protein>
    <submittedName>
        <fullName evidence="2">Uncharacterized protein</fullName>
    </submittedName>
</protein>
<sequence>MAGAQTIKQAKASFAARGRPSLNAQEQRQLERGLELEQRAERAKEQEKRRVAAAKKRAENERKGQNDRQRALLGTQRRKDRFGYVSSQFHLGAFLNKKKVEVEETVVEEEDVDEEDLFGDDGLDDEVMLNALDAPVEHARSDSVVMMPVLAPPTIRRWQSAPVVEDLDRLWDDLESSTQIARELAGNEDDMEMPVKSASTRSASFGSLDFDLTADDLDQLDPPNASRQEQYSFGSVDFDLTADDLDRLDPPNASRQ</sequence>
<gene>
    <name evidence="2" type="ORF">RCC_02732</name>
</gene>
<evidence type="ECO:0000313" key="3">
    <source>
        <dbReference type="Proteomes" id="UP000225277"/>
    </source>
</evidence>
<feature type="compositionally biased region" description="Basic and acidic residues" evidence="1">
    <location>
        <begin position="28"/>
        <end position="70"/>
    </location>
</feature>
<evidence type="ECO:0000313" key="2">
    <source>
        <dbReference type="EMBL" id="CZT16897.1"/>
    </source>
</evidence>
<dbReference type="EMBL" id="FJUY01000003">
    <property type="protein sequence ID" value="CZT16897.1"/>
    <property type="molecule type" value="Genomic_DNA"/>
</dbReference>
<reference evidence="2 3" key="1">
    <citation type="submission" date="2016-03" db="EMBL/GenBank/DDBJ databases">
        <authorList>
            <person name="Ploux O."/>
        </authorList>
    </citation>
    <scope>NUCLEOTIDE SEQUENCE [LARGE SCALE GENOMIC DNA]</scope>
    <source>
        <strain evidence="2 3">URUG2</strain>
    </source>
</reference>
<dbReference type="OrthoDB" id="3942661at2759"/>
<proteinExistence type="predicted"/>
<dbReference type="AlphaFoldDB" id="A0A2D3UX87"/>
<accession>A0A2D3UX87</accession>
<dbReference type="GeneID" id="35597945"/>
<dbReference type="RefSeq" id="XP_023623790.1">
    <property type="nucleotide sequence ID" value="XM_023768022.1"/>
</dbReference>
<keyword evidence="3" id="KW-1185">Reference proteome</keyword>
<feature type="region of interest" description="Disordered" evidence="1">
    <location>
        <begin position="213"/>
        <end position="236"/>
    </location>
</feature>
<organism evidence="2 3">
    <name type="scientific">Ramularia collo-cygni</name>
    <dbReference type="NCBI Taxonomy" id="112498"/>
    <lineage>
        <taxon>Eukaryota</taxon>
        <taxon>Fungi</taxon>
        <taxon>Dikarya</taxon>
        <taxon>Ascomycota</taxon>
        <taxon>Pezizomycotina</taxon>
        <taxon>Dothideomycetes</taxon>
        <taxon>Dothideomycetidae</taxon>
        <taxon>Mycosphaerellales</taxon>
        <taxon>Mycosphaerellaceae</taxon>
        <taxon>Ramularia</taxon>
    </lineage>
</organism>
<name>A0A2D3UX87_9PEZI</name>
<dbReference type="Proteomes" id="UP000225277">
    <property type="component" value="Unassembled WGS sequence"/>
</dbReference>
<evidence type="ECO:0000256" key="1">
    <source>
        <dbReference type="SAM" id="MobiDB-lite"/>
    </source>
</evidence>
<feature type="region of interest" description="Disordered" evidence="1">
    <location>
        <begin position="1"/>
        <end position="75"/>
    </location>
</feature>